<evidence type="ECO:0000313" key="2">
    <source>
        <dbReference type="Proteomes" id="UP000199595"/>
    </source>
</evidence>
<feature type="non-terminal residue" evidence="1">
    <location>
        <position position="1"/>
    </location>
</feature>
<accession>A0A1H3HPQ4</accession>
<dbReference type="AlphaFoldDB" id="A0A1H3HPQ4"/>
<dbReference type="EMBL" id="FNNJ01000052">
    <property type="protein sequence ID" value="SDY17491.1"/>
    <property type="molecule type" value="Genomic_DNA"/>
</dbReference>
<organism evidence="1 2">
    <name type="scientific">Lutibacter oricola</name>
    <dbReference type="NCBI Taxonomy" id="762486"/>
    <lineage>
        <taxon>Bacteria</taxon>
        <taxon>Pseudomonadati</taxon>
        <taxon>Bacteroidota</taxon>
        <taxon>Flavobacteriia</taxon>
        <taxon>Flavobacteriales</taxon>
        <taxon>Flavobacteriaceae</taxon>
        <taxon>Lutibacter</taxon>
    </lineage>
</organism>
<name>A0A1H3HPQ4_9FLAO</name>
<reference evidence="1 2" key="1">
    <citation type="submission" date="2016-10" db="EMBL/GenBank/DDBJ databases">
        <authorList>
            <person name="de Groot N.N."/>
        </authorList>
    </citation>
    <scope>NUCLEOTIDE SEQUENCE [LARGE SCALE GENOMIC DNA]</scope>
    <source>
        <strain evidence="1 2">DSM 24956</strain>
    </source>
</reference>
<gene>
    <name evidence="1" type="ORF">SAMN05444411_1522</name>
</gene>
<proteinExistence type="predicted"/>
<protein>
    <submittedName>
        <fullName evidence="1">Uncharacterized protein</fullName>
    </submittedName>
</protein>
<keyword evidence="2" id="KW-1185">Reference proteome</keyword>
<evidence type="ECO:0000313" key="1">
    <source>
        <dbReference type="EMBL" id="SDY17491.1"/>
    </source>
</evidence>
<dbReference type="Proteomes" id="UP000199595">
    <property type="component" value="Unassembled WGS sequence"/>
</dbReference>
<sequence length="69" mass="8235">NSEKHLRSPRIIRSMIYLFTIGKMEKSKVFELAKIDWRDVLSSAEYDKNQVRLRNFNSEFGKEKIKASR</sequence>